<comment type="similarity">
    <text evidence="1 5">Belongs to the type-B carboxylesterase/lipase family.</text>
</comment>
<evidence type="ECO:0000259" key="6">
    <source>
        <dbReference type="Pfam" id="PF00135"/>
    </source>
</evidence>
<keyword evidence="4" id="KW-0325">Glycoprotein</keyword>
<proteinExistence type="evidence at transcript level"/>
<dbReference type="Pfam" id="PF00135">
    <property type="entry name" value="COesterase"/>
    <property type="match status" value="1"/>
</dbReference>
<dbReference type="EC" id="3.1.1.-" evidence="5"/>
<dbReference type="AlphaFoldDB" id="A0A023FA45"/>
<protein>
    <recommendedName>
        <fullName evidence="5">Carboxylic ester hydrolase</fullName>
        <ecNumber evidence="5">3.1.1.-</ecNumber>
    </recommendedName>
</protein>
<accession>A0A023FA45</accession>
<sequence>IANTTEGRLSGYRLKSRNNRNFIGFSGIPYAKAPVGKLRFQDPQPPEPWKGIREAQFFGRMCLQSLHHVQIIASAVVGSEDCLYLSIYTHNLKPEKLNPVLVYIHGGGFEYGSGEFEGRPGYFMDHDIVLVTMNYRLGLMGFLSMEDEVLPGNMGLKDQNMALKWIQRNIKNFGGDPNKVTIMGESAGGASVYYHMISPLSKGLFQGAISQSGTALSPWGYLQPGVARERAIKVAKAIRCPINSTKTMVDCLQQLDSREVMKQYKHFPMNQIEIRPTFAPVLDPASKNPFVPEDPHKMKSLPLPWMTGCSTIEGIVKSAYFTKFPNKYNDVDSNFLNMTKIMLFKDNENVPKAVAARIKRYYFGNKTLSREMAHNITDMFTDSWFIYPMIKSLLRHKGPNYVYYNTYQGKHSLQDAYAAHKFVNGTAHADELMYLWDYVIPLALEGEDLKFSKLLVKLWVNFATFGTPTPAGFNLDWPQWNEVSQKYLKFSNQGTSIEEKLLAERVTFWSSVMSRIK</sequence>
<dbReference type="InterPro" id="IPR029058">
    <property type="entry name" value="AB_hydrolase_fold"/>
</dbReference>
<dbReference type="InterPro" id="IPR050309">
    <property type="entry name" value="Type-B_Carboxylest/Lipase"/>
</dbReference>
<dbReference type="ESTHER" id="triif-a0a023fa45">
    <property type="family name" value="Carb_B_Arthropoda"/>
</dbReference>
<dbReference type="PROSITE" id="PS00122">
    <property type="entry name" value="CARBOXYLESTERASE_B_1"/>
    <property type="match status" value="1"/>
</dbReference>
<evidence type="ECO:0000256" key="3">
    <source>
        <dbReference type="ARBA" id="ARBA00022801"/>
    </source>
</evidence>
<dbReference type="SUPFAM" id="SSF53474">
    <property type="entry name" value="alpha/beta-Hydrolases"/>
    <property type="match status" value="1"/>
</dbReference>
<feature type="non-terminal residue" evidence="7">
    <location>
        <position position="1"/>
    </location>
</feature>
<feature type="domain" description="Carboxylesterase type B" evidence="6">
    <location>
        <begin position="2"/>
        <end position="509"/>
    </location>
</feature>
<evidence type="ECO:0000256" key="4">
    <source>
        <dbReference type="ARBA" id="ARBA00023180"/>
    </source>
</evidence>
<dbReference type="InterPro" id="IPR002018">
    <property type="entry name" value="CarbesteraseB"/>
</dbReference>
<keyword evidence="3 5" id="KW-0378">Hydrolase</keyword>
<dbReference type="GO" id="GO:0052689">
    <property type="term" value="F:carboxylic ester hydrolase activity"/>
    <property type="evidence" value="ECO:0007669"/>
    <property type="project" value="UniProtKB-KW"/>
</dbReference>
<evidence type="ECO:0000256" key="1">
    <source>
        <dbReference type="ARBA" id="ARBA00005964"/>
    </source>
</evidence>
<name>A0A023FA45_TRIIF</name>
<dbReference type="InterPro" id="IPR019826">
    <property type="entry name" value="Carboxylesterase_B_AS"/>
</dbReference>
<reference evidence="7" key="1">
    <citation type="journal article" date="2014" name="PLoS Negl. Trop. Dis.">
        <title>An updated insight into the Sialotranscriptome of Triatoma infestans: developmental stage and geographic variations.</title>
        <authorList>
            <person name="Schwarz A."/>
            <person name="Medrano-Mercado N."/>
            <person name="Schaub G.A."/>
            <person name="Struchiner C.J."/>
            <person name="Bargues M.D."/>
            <person name="Levy M.Z."/>
            <person name="Ribeiro J.M."/>
        </authorList>
    </citation>
    <scope>NUCLEOTIDE SEQUENCE</scope>
    <source>
        <strain evidence="7">Chile</strain>
        <tissue evidence="7">Salivary glands</tissue>
    </source>
</reference>
<dbReference type="Gene3D" id="3.40.50.1820">
    <property type="entry name" value="alpha/beta hydrolase"/>
    <property type="match status" value="1"/>
</dbReference>
<evidence type="ECO:0000313" key="7">
    <source>
        <dbReference type="EMBL" id="JAC18275.1"/>
    </source>
</evidence>
<keyword evidence="2" id="KW-0719">Serine esterase</keyword>
<organism evidence="7">
    <name type="scientific">Triatoma infestans</name>
    <name type="common">Assassin bug</name>
    <dbReference type="NCBI Taxonomy" id="30076"/>
    <lineage>
        <taxon>Eukaryota</taxon>
        <taxon>Metazoa</taxon>
        <taxon>Ecdysozoa</taxon>
        <taxon>Arthropoda</taxon>
        <taxon>Hexapoda</taxon>
        <taxon>Insecta</taxon>
        <taxon>Pterygota</taxon>
        <taxon>Neoptera</taxon>
        <taxon>Paraneoptera</taxon>
        <taxon>Hemiptera</taxon>
        <taxon>Heteroptera</taxon>
        <taxon>Panheteroptera</taxon>
        <taxon>Cimicomorpha</taxon>
        <taxon>Reduviidae</taxon>
        <taxon>Triatominae</taxon>
        <taxon>Triatoma</taxon>
    </lineage>
</organism>
<dbReference type="PANTHER" id="PTHR11559">
    <property type="entry name" value="CARBOXYLESTERASE"/>
    <property type="match status" value="1"/>
</dbReference>
<dbReference type="EMBL" id="GBBI01000437">
    <property type="protein sequence ID" value="JAC18275.1"/>
    <property type="molecule type" value="mRNA"/>
</dbReference>
<evidence type="ECO:0000256" key="5">
    <source>
        <dbReference type="RuleBase" id="RU361235"/>
    </source>
</evidence>
<evidence type="ECO:0000256" key="2">
    <source>
        <dbReference type="ARBA" id="ARBA00022487"/>
    </source>
</evidence>